<dbReference type="EMBL" id="KI393052">
    <property type="protein sequence ID" value="ERN09050.1"/>
    <property type="molecule type" value="Genomic_DNA"/>
</dbReference>
<evidence type="ECO:0000313" key="2">
    <source>
        <dbReference type="EMBL" id="ERN09050.1"/>
    </source>
</evidence>
<gene>
    <name evidence="2" type="ORF">AMTR_s00163p00029820</name>
</gene>
<keyword evidence="3" id="KW-1185">Reference proteome</keyword>
<evidence type="ECO:0000313" key="3">
    <source>
        <dbReference type="Proteomes" id="UP000017836"/>
    </source>
</evidence>
<feature type="transmembrane region" description="Helical" evidence="1">
    <location>
        <begin position="12"/>
        <end position="31"/>
    </location>
</feature>
<sequence>MLGRNRSPAVKILWLWTLGTAAVLVTTVVKTRLKDLEALMKAEQLKGLNENIPSDNSALLIDEVIDEGLQKV</sequence>
<protein>
    <submittedName>
        <fullName evidence="2">Uncharacterized protein</fullName>
    </submittedName>
</protein>
<keyword evidence="1" id="KW-1133">Transmembrane helix</keyword>
<name>W1PPD6_AMBTC</name>
<reference evidence="3" key="1">
    <citation type="journal article" date="2013" name="Science">
        <title>The Amborella genome and the evolution of flowering plants.</title>
        <authorList>
            <consortium name="Amborella Genome Project"/>
        </authorList>
    </citation>
    <scope>NUCLEOTIDE SEQUENCE [LARGE SCALE GENOMIC DNA]</scope>
</reference>
<dbReference type="OMA" id="IMVTNVV"/>
<proteinExistence type="predicted"/>
<dbReference type="Proteomes" id="UP000017836">
    <property type="component" value="Unassembled WGS sequence"/>
</dbReference>
<accession>W1PPD6</accession>
<dbReference type="AlphaFoldDB" id="W1PPD6"/>
<keyword evidence="1" id="KW-0812">Transmembrane</keyword>
<keyword evidence="1" id="KW-0472">Membrane</keyword>
<dbReference type="HOGENOM" id="CLU_181095_0_0_1"/>
<dbReference type="Gramene" id="ERN09050">
    <property type="protein sequence ID" value="ERN09050"/>
    <property type="gene ID" value="AMTR_s00163p00029820"/>
</dbReference>
<organism evidence="2 3">
    <name type="scientific">Amborella trichopoda</name>
    <dbReference type="NCBI Taxonomy" id="13333"/>
    <lineage>
        <taxon>Eukaryota</taxon>
        <taxon>Viridiplantae</taxon>
        <taxon>Streptophyta</taxon>
        <taxon>Embryophyta</taxon>
        <taxon>Tracheophyta</taxon>
        <taxon>Spermatophyta</taxon>
        <taxon>Magnoliopsida</taxon>
        <taxon>Amborellales</taxon>
        <taxon>Amborellaceae</taxon>
        <taxon>Amborella</taxon>
    </lineage>
</organism>
<evidence type="ECO:0000256" key="1">
    <source>
        <dbReference type="SAM" id="Phobius"/>
    </source>
</evidence>